<name>A0A2N5X5E3_9GAMM</name>
<dbReference type="EMBL" id="PKUS01000005">
    <property type="protein sequence ID" value="PLW69713.1"/>
    <property type="molecule type" value="Genomic_DNA"/>
</dbReference>
<feature type="region of interest" description="Disordered" evidence="1">
    <location>
        <begin position="138"/>
        <end position="180"/>
    </location>
</feature>
<feature type="chain" id="PRO_5014620103" evidence="2">
    <location>
        <begin position="25"/>
        <end position="180"/>
    </location>
</feature>
<dbReference type="Proteomes" id="UP000235005">
    <property type="component" value="Unassembled WGS sequence"/>
</dbReference>
<evidence type="ECO:0000256" key="2">
    <source>
        <dbReference type="SAM" id="SignalP"/>
    </source>
</evidence>
<gene>
    <name evidence="4" type="ORF">C0039_06825</name>
</gene>
<keyword evidence="5" id="KW-1185">Reference proteome</keyword>
<dbReference type="Pfam" id="PF13511">
    <property type="entry name" value="DUF4124"/>
    <property type="match status" value="1"/>
</dbReference>
<sequence length="180" mass="20713">MQPLHRFIRVYFFLLLCLASQAWAADTQTVYRTVDENGVVSFSDTPPAGDQPAEALTLEVPTAQDPEVYLQNLEAMRESTDRMVEDRQSREKHRAEMRELAARSQPQPTEAPQNLVDQYSTGWYGSYNGGHHYIPGRPPWRPGYRPRPEHPVHRPPVRPMPVESTQKNSQLMRPIIPRAR</sequence>
<proteinExistence type="predicted"/>
<evidence type="ECO:0000313" key="4">
    <source>
        <dbReference type="EMBL" id="PLW69713.1"/>
    </source>
</evidence>
<evidence type="ECO:0000313" key="5">
    <source>
        <dbReference type="Proteomes" id="UP000235005"/>
    </source>
</evidence>
<dbReference type="InterPro" id="IPR025392">
    <property type="entry name" value="DUF4124"/>
</dbReference>
<organism evidence="4 5">
    <name type="scientific">Pseudohalioglobus lutimaris</name>
    <dbReference type="NCBI Taxonomy" id="1737061"/>
    <lineage>
        <taxon>Bacteria</taxon>
        <taxon>Pseudomonadati</taxon>
        <taxon>Pseudomonadota</taxon>
        <taxon>Gammaproteobacteria</taxon>
        <taxon>Cellvibrionales</taxon>
        <taxon>Halieaceae</taxon>
        <taxon>Pseudohalioglobus</taxon>
    </lineage>
</organism>
<feature type="domain" description="DUF4124" evidence="3">
    <location>
        <begin position="15"/>
        <end position="67"/>
    </location>
</feature>
<dbReference type="AlphaFoldDB" id="A0A2N5X5E3"/>
<feature type="compositionally biased region" description="Polar residues" evidence="1">
    <location>
        <begin position="104"/>
        <end position="113"/>
    </location>
</feature>
<feature type="compositionally biased region" description="Basic and acidic residues" evidence="1">
    <location>
        <begin position="79"/>
        <end position="101"/>
    </location>
</feature>
<evidence type="ECO:0000259" key="3">
    <source>
        <dbReference type="Pfam" id="PF13511"/>
    </source>
</evidence>
<accession>A0A2N5X5E3</accession>
<feature type="region of interest" description="Disordered" evidence="1">
    <location>
        <begin position="79"/>
        <end position="113"/>
    </location>
</feature>
<dbReference type="RefSeq" id="WP_101517644.1">
    <property type="nucleotide sequence ID" value="NZ_PKUS01000005.1"/>
</dbReference>
<protein>
    <submittedName>
        <fullName evidence="4">DUF4124 domain-containing protein</fullName>
    </submittedName>
</protein>
<dbReference type="OrthoDB" id="5741909at2"/>
<reference evidence="4 5" key="1">
    <citation type="submission" date="2018-01" db="EMBL/GenBank/DDBJ databases">
        <title>The draft genome sequence of Halioglobus lutimaris HF004.</title>
        <authorList>
            <person name="Du Z.-J."/>
            <person name="Shi M.-J."/>
        </authorList>
    </citation>
    <scope>NUCLEOTIDE SEQUENCE [LARGE SCALE GENOMIC DNA]</scope>
    <source>
        <strain evidence="4 5">HF004</strain>
    </source>
</reference>
<keyword evidence="2" id="KW-0732">Signal</keyword>
<feature type="signal peptide" evidence="2">
    <location>
        <begin position="1"/>
        <end position="24"/>
    </location>
</feature>
<evidence type="ECO:0000256" key="1">
    <source>
        <dbReference type="SAM" id="MobiDB-lite"/>
    </source>
</evidence>
<comment type="caution">
    <text evidence="4">The sequence shown here is derived from an EMBL/GenBank/DDBJ whole genome shotgun (WGS) entry which is preliminary data.</text>
</comment>